<dbReference type="GO" id="GO:0005667">
    <property type="term" value="C:transcription regulator complex"/>
    <property type="evidence" value="ECO:0007669"/>
    <property type="project" value="TreeGrafter"/>
</dbReference>
<dbReference type="GO" id="GO:0005634">
    <property type="term" value="C:nucleus"/>
    <property type="evidence" value="ECO:0007669"/>
    <property type="project" value="UniProtKB-SubCell"/>
</dbReference>
<dbReference type="Pfam" id="PF16878">
    <property type="entry name" value="SIX1_SD"/>
    <property type="match status" value="1"/>
</dbReference>
<dbReference type="Pfam" id="PF05920">
    <property type="entry name" value="Homeobox_KN"/>
    <property type="match status" value="1"/>
</dbReference>
<organism evidence="6 7">
    <name type="scientific">Crassostrea virginica</name>
    <name type="common">Eastern oyster</name>
    <dbReference type="NCBI Taxonomy" id="6565"/>
    <lineage>
        <taxon>Eukaryota</taxon>
        <taxon>Metazoa</taxon>
        <taxon>Spiralia</taxon>
        <taxon>Lophotrochozoa</taxon>
        <taxon>Mollusca</taxon>
        <taxon>Bivalvia</taxon>
        <taxon>Autobranchia</taxon>
        <taxon>Pteriomorphia</taxon>
        <taxon>Ostreida</taxon>
        <taxon>Ostreoidea</taxon>
        <taxon>Ostreidae</taxon>
        <taxon>Crassostrea</taxon>
    </lineage>
</organism>
<keyword evidence="1 4" id="KW-0238">DNA-binding</keyword>
<dbReference type="RefSeq" id="XP_022318420.1">
    <property type="nucleotide sequence ID" value="XM_022462712.1"/>
</dbReference>
<evidence type="ECO:0000256" key="1">
    <source>
        <dbReference type="ARBA" id="ARBA00023125"/>
    </source>
</evidence>
<dbReference type="InterPro" id="IPR009057">
    <property type="entry name" value="Homeodomain-like_sf"/>
</dbReference>
<dbReference type="GO" id="GO:0000981">
    <property type="term" value="F:DNA-binding transcription factor activity, RNA polymerase II-specific"/>
    <property type="evidence" value="ECO:0007669"/>
    <property type="project" value="TreeGrafter"/>
</dbReference>
<dbReference type="GeneID" id="111121426"/>
<comment type="subcellular location">
    <subcellularLocation>
        <location evidence="4">Nucleus</location>
    </subcellularLocation>
</comment>
<dbReference type="Proteomes" id="UP000694844">
    <property type="component" value="Chromosome 2"/>
</dbReference>
<dbReference type="InterPro" id="IPR008422">
    <property type="entry name" value="KN_HD"/>
</dbReference>
<dbReference type="InterPro" id="IPR031701">
    <property type="entry name" value="SIX1_SD"/>
</dbReference>
<keyword evidence="2 4" id="KW-0371">Homeobox</keyword>
<evidence type="ECO:0000256" key="3">
    <source>
        <dbReference type="ARBA" id="ARBA00023242"/>
    </source>
</evidence>
<evidence type="ECO:0000256" key="2">
    <source>
        <dbReference type="ARBA" id="ARBA00023155"/>
    </source>
</evidence>
<dbReference type="PANTHER" id="PTHR10390:SF44">
    <property type="entry name" value="SIX HOMEOBOX 4"/>
    <property type="match status" value="1"/>
</dbReference>
<dbReference type="SMART" id="SM00389">
    <property type="entry name" value="HOX"/>
    <property type="match status" value="1"/>
</dbReference>
<dbReference type="InterPro" id="IPR001356">
    <property type="entry name" value="HD"/>
</dbReference>
<keyword evidence="6" id="KW-1185">Reference proteome</keyword>
<keyword evidence="3 4" id="KW-0539">Nucleus</keyword>
<evidence type="ECO:0000256" key="4">
    <source>
        <dbReference type="PROSITE-ProRule" id="PRU00108"/>
    </source>
</evidence>
<evidence type="ECO:0000313" key="7">
    <source>
        <dbReference type="RefSeq" id="XP_022318420.1"/>
    </source>
</evidence>
<evidence type="ECO:0000259" key="5">
    <source>
        <dbReference type="PROSITE" id="PS50071"/>
    </source>
</evidence>
<dbReference type="PROSITE" id="PS50071">
    <property type="entry name" value="HOMEOBOX_2"/>
    <property type="match status" value="1"/>
</dbReference>
<dbReference type="AlphaFoldDB" id="A0A8B8CRR0"/>
<dbReference type="SUPFAM" id="SSF46689">
    <property type="entry name" value="Homeodomain-like"/>
    <property type="match status" value="1"/>
</dbReference>
<dbReference type="PANTHER" id="PTHR10390">
    <property type="entry name" value="HOMEOBOX PROTEIN SIX"/>
    <property type="match status" value="1"/>
</dbReference>
<gene>
    <name evidence="7" type="primary">LOC111121426</name>
</gene>
<evidence type="ECO:0000313" key="6">
    <source>
        <dbReference type="Proteomes" id="UP000694844"/>
    </source>
</evidence>
<feature type="domain" description="Homeobox" evidence="5">
    <location>
        <begin position="121"/>
        <end position="184"/>
    </location>
</feature>
<proteinExistence type="predicted"/>
<dbReference type="KEGG" id="cvn:111121426"/>
<sequence>MERYTILEDVEVLNLVKSLVLERKYDVLAIFLDNLSEMRKKDLMRLDEFCRSMIAFHLEKREFDRVYSILETGHFTNSDDLIEIWDQAHYREREEIIQRPLNSLMRFRIRKKYPPPRNICPSGQRPQHKLPAEARGILKEWFAQHQHNPYPSKPQREGLCQDTGLTDYQVKTWFSNARRKVKDRSPGNKKATINNHSHLSQTTALKPQLYLRPNSAPAFDHGNWRCEWNTSDPLQNLQDWQRKTLGGPFPQVSQDKTLQYEARYWPTEDFQDQCFKEPVYPGNNALCVTEPCYYGNTCNQPLTYQFPTTNQFCRQCCLRESYESSFYNPCSRNEIQQGDTEAAMMLLDLQRPLISGEMDPQGMKISGEMAPQDMN</sequence>
<dbReference type="CDD" id="cd00086">
    <property type="entry name" value="homeodomain"/>
    <property type="match status" value="1"/>
</dbReference>
<accession>A0A8B8CRR0</accession>
<protein>
    <submittedName>
        <fullName evidence="7">Uncharacterized protein LOC111121426</fullName>
    </submittedName>
</protein>
<reference evidence="7" key="1">
    <citation type="submission" date="2025-08" db="UniProtKB">
        <authorList>
            <consortium name="RefSeq"/>
        </authorList>
    </citation>
    <scope>IDENTIFICATION</scope>
    <source>
        <tissue evidence="7">Whole sample</tissue>
    </source>
</reference>
<name>A0A8B8CRR0_CRAVI</name>
<dbReference type="GO" id="GO:0000978">
    <property type="term" value="F:RNA polymerase II cis-regulatory region sequence-specific DNA binding"/>
    <property type="evidence" value="ECO:0007669"/>
    <property type="project" value="TreeGrafter"/>
</dbReference>
<dbReference type="Gene3D" id="1.10.10.60">
    <property type="entry name" value="Homeodomain-like"/>
    <property type="match status" value="1"/>
</dbReference>
<dbReference type="OrthoDB" id="6110335at2759"/>
<feature type="DNA-binding region" description="Homeobox" evidence="4">
    <location>
        <begin position="123"/>
        <end position="185"/>
    </location>
</feature>